<protein>
    <recommendedName>
        <fullName evidence="3">TonB C-terminal domain-containing protein</fullName>
    </recommendedName>
</protein>
<evidence type="ECO:0000256" key="2">
    <source>
        <dbReference type="SAM" id="Phobius"/>
    </source>
</evidence>
<dbReference type="OrthoDB" id="676306at2"/>
<dbReference type="Gene3D" id="3.30.2420.10">
    <property type="entry name" value="TonB"/>
    <property type="match status" value="1"/>
</dbReference>
<accession>A0A2W2BG01</accession>
<gene>
    <name evidence="4" type="ORF">DN068_13720</name>
</gene>
<dbReference type="RefSeq" id="WP_110999501.1">
    <property type="nucleotide sequence ID" value="NZ_QKTW01000018.1"/>
</dbReference>
<dbReference type="SUPFAM" id="SSF74653">
    <property type="entry name" value="TolA/TonB C-terminal domain"/>
    <property type="match status" value="1"/>
</dbReference>
<name>A0A2W2BG01_9BACT</name>
<feature type="compositionally biased region" description="Basic and acidic residues" evidence="1">
    <location>
        <begin position="89"/>
        <end position="99"/>
    </location>
</feature>
<feature type="domain" description="TonB C-terminal" evidence="3">
    <location>
        <begin position="225"/>
        <end position="286"/>
    </location>
</feature>
<proteinExistence type="predicted"/>
<dbReference type="GO" id="GO:0055085">
    <property type="term" value="P:transmembrane transport"/>
    <property type="evidence" value="ECO:0007669"/>
    <property type="project" value="InterPro"/>
</dbReference>
<dbReference type="InterPro" id="IPR037682">
    <property type="entry name" value="TonB_C"/>
</dbReference>
<organism evidence="4 5">
    <name type="scientific">Taibaiella soli</name>
    <dbReference type="NCBI Taxonomy" id="1649169"/>
    <lineage>
        <taxon>Bacteria</taxon>
        <taxon>Pseudomonadati</taxon>
        <taxon>Bacteroidota</taxon>
        <taxon>Chitinophagia</taxon>
        <taxon>Chitinophagales</taxon>
        <taxon>Chitinophagaceae</taxon>
        <taxon>Taibaiella</taxon>
    </lineage>
</organism>
<dbReference type="AlphaFoldDB" id="A0A2W2BG01"/>
<feature type="transmembrane region" description="Helical" evidence="2">
    <location>
        <begin position="16"/>
        <end position="34"/>
    </location>
</feature>
<evidence type="ECO:0000313" key="5">
    <source>
        <dbReference type="Proteomes" id="UP000248745"/>
    </source>
</evidence>
<feature type="region of interest" description="Disordered" evidence="1">
    <location>
        <begin position="54"/>
        <end position="193"/>
    </location>
</feature>
<dbReference type="Pfam" id="PF03544">
    <property type="entry name" value="TonB_C"/>
    <property type="match status" value="1"/>
</dbReference>
<dbReference type="EMBL" id="QKTW01000018">
    <property type="protein sequence ID" value="PZF72406.1"/>
    <property type="molecule type" value="Genomic_DNA"/>
</dbReference>
<feature type="compositionally biased region" description="Gly residues" evidence="1">
    <location>
        <begin position="179"/>
        <end position="188"/>
    </location>
</feature>
<evidence type="ECO:0000256" key="1">
    <source>
        <dbReference type="SAM" id="MobiDB-lite"/>
    </source>
</evidence>
<keyword evidence="2" id="KW-0812">Transmembrane</keyword>
<comment type="caution">
    <text evidence="4">The sequence shown here is derived from an EMBL/GenBank/DDBJ whole genome shotgun (WGS) entry which is preliminary data.</text>
</comment>
<keyword evidence="2" id="KW-1133">Transmembrane helix</keyword>
<dbReference type="Proteomes" id="UP000248745">
    <property type="component" value="Unassembled WGS sequence"/>
</dbReference>
<feature type="compositionally biased region" description="Polar residues" evidence="1">
    <location>
        <begin position="109"/>
        <end position="144"/>
    </location>
</feature>
<evidence type="ECO:0000259" key="3">
    <source>
        <dbReference type="Pfam" id="PF03544"/>
    </source>
</evidence>
<sequence length="289" mass="30129">MFAQTSDNNTAVNTKAAAWTVGVHVVLLLLFILVKYSSPVTAATPVEMGMEVNLGTDADGSGTDQPMAIGDPAPDRSERTHQAAAQEANEEKDMMKTDEADAPAIKPVQPNTVKNHNTPTNSAATPNRSHTQQPTQTATNNHLQPQRPRYVYNGATGTGGNGASEDHPGTSEGNTTGNGDRGVPGGTPGAANYVGSPGPGNGGINTQGFGSRGISPSVFQAEFHEGGKVVARVTVDRDGNITNIIIKSSPNNELTRIAKQKLSQAKFSKSTGSEPEQIGTVTIVFKARS</sequence>
<keyword evidence="5" id="KW-1185">Reference proteome</keyword>
<reference evidence="4 5" key="1">
    <citation type="submission" date="2018-06" db="EMBL/GenBank/DDBJ databases">
        <title>Mucibacter soli gen. nov., sp. nov., a new member of the family Chitinophagaceae producing mucin.</title>
        <authorList>
            <person name="Kim M.-K."/>
            <person name="Park S."/>
            <person name="Kim T.-S."/>
            <person name="Joung Y."/>
            <person name="Han J.-H."/>
            <person name="Kim S.B."/>
        </authorList>
    </citation>
    <scope>NUCLEOTIDE SEQUENCE [LARGE SCALE GENOMIC DNA]</scope>
    <source>
        <strain evidence="4 5">R1-15</strain>
    </source>
</reference>
<keyword evidence="2" id="KW-0472">Membrane</keyword>
<evidence type="ECO:0000313" key="4">
    <source>
        <dbReference type="EMBL" id="PZF72406.1"/>
    </source>
</evidence>